<name>A0ABN9GZX4_9NEOB</name>
<proteinExistence type="predicted"/>
<comment type="caution">
    <text evidence="1">The sequence shown here is derived from an EMBL/GenBank/DDBJ whole genome shotgun (WGS) entry which is preliminary data.</text>
</comment>
<accession>A0ABN9GZX4</accession>
<reference evidence="1" key="1">
    <citation type="submission" date="2023-05" db="EMBL/GenBank/DDBJ databases">
        <authorList>
            <person name="Stuckert A."/>
        </authorList>
    </citation>
    <scope>NUCLEOTIDE SEQUENCE</scope>
</reference>
<sequence length="121" mass="13130">MGPYIPPPHAAARSRVSHGSLYGLPLLLSPSPHSAMCHFQVSSHTAVCVPFFDIGCCWQITGLHSCCQAPNLPWAPIYRLLMLLPGPESLMGPCTASHCCCLHRHTLPCATFRSPHTLLVC</sequence>
<dbReference type="EMBL" id="CATNWA010019574">
    <property type="protein sequence ID" value="CAI9613957.1"/>
    <property type="molecule type" value="Genomic_DNA"/>
</dbReference>
<organism evidence="1 2">
    <name type="scientific">Staurois parvus</name>
    <dbReference type="NCBI Taxonomy" id="386267"/>
    <lineage>
        <taxon>Eukaryota</taxon>
        <taxon>Metazoa</taxon>
        <taxon>Chordata</taxon>
        <taxon>Craniata</taxon>
        <taxon>Vertebrata</taxon>
        <taxon>Euteleostomi</taxon>
        <taxon>Amphibia</taxon>
        <taxon>Batrachia</taxon>
        <taxon>Anura</taxon>
        <taxon>Neobatrachia</taxon>
        <taxon>Ranoidea</taxon>
        <taxon>Ranidae</taxon>
        <taxon>Staurois</taxon>
    </lineage>
</organism>
<evidence type="ECO:0000313" key="2">
    <source>
        <dbReference type="Proteomes" id="UP001162483"/>
    </source>
</evidence>
<keyword evidence="2" id="KW-1185">Reference proteome</keyword>
<gene>
    <name evidence="1" type="ORF">SPARVUS_LOCUS14982507</name>
</gene>
<evidence type="ECO:0000313" key="1">
    <source>
        <dbReference type="EMBL" id="CAI9613957.1"/>
    </source>
</evidence>
<protein>
    <submittedName>
        <fullName evidence="1">Uncharacterized protein</fullName>
    </submittedName>
</protein>
<dbReference type="Proteomes" id="UP001162483">
    <property type="component" value="Unassembled WGS sequence"/>
</dbReference>